<evidence type="ECO:0000313" key="2">
    <source>
        <dbReference type="Proteomes" id="UP000092839"/>
    </source>
</evidence>
<dbReference type="KEGG" id="bic:LMTR13_26915"/>
<organism evidence="1 2">
    <name type="scientific">Bradyrhizobium icense</name>
    <dbReference type="NCBI Taxonomy" id="1274631"/>
    <lineage>
        <taxon>Bacteria</taxon>
        <taxon>Pseudomonadati</taxon>
        <taxon>Pseudomonadota</taxon>
        <taxon>Alphaproteobacteria</taxon>
        <taxon>Hyphomicrobiales</taxon>
        <taxon>Nitrobacteraceae</taxon>
        <taxon>Bradyrhizobium</taxon>
    </lineage>
</organism>
<accession>A0A1B1UK93</accession>
<sequence>MNAVVKAHDGSSIVSVDQHASGAKKRVEIVVWAEAEKPSPPRHARVDTKGRAVRLQDLAPCGSRRLADALLEA</sequence>
<dbReference type="Proteomes" id="UP000092839">
    <property type="component" value="Chromosome"/>
</dbReference>
<evidence type="ECO:0000313" key="1">
    <source>
        <dbReference type="EMBL" id="ANW03229.1"/>
    </source>
</evidence>
<name>A0A1B1UK93_9BRAD</name>
<keyword evidence="2" id="KW-1185">Reference proteome</keyword>
<gene>
    <name evidence="1" type="ORF">LMTR13_26915</name>
</gene>
<dbReference type="EMBL" id="CP016428">
    <property type="protein sequence ID" value="ANW03229.1"/>
    <property type="molecule type" value="Genomic_DNA"/>
</dbReference>
<protein>
    <submittedName>
        <fullName evidence="1">Uncharacterized protein</fullName>
    </submittedName>
</protein>
<proteinExistence type="predicted"/>
<dbReference type="AlphaFoldDB" id="A0A1B1UK93"/>
<reference evidence="1 2" key="1">
    <citation type="submission" date="2016-07" db="EMBL/GenBank/DDBJ databases">
        <title>Complete genome sequence of Bradyrhizobium icense LMTR 13T, a potential inoculant strain isolated from lima bean (Phaseolus lunatus) in Peru.</title>
        <authorList>
            <person name="Ormeno-Orrillo E."/>
            <person name="Duran D."/>
            <person name="Rogel M.A."/>
            <person name="Rey L."/>
            <person name="Imperial J."/>
            <person name="Ruiz-Argueso T."/>
            <person name="Martinez-Romero E."/>
        </authorList>
    </citation>
    <scope>NUCLEOTIDE SEQUENCE [LARGE SCALE GENOMIC DNA]</scope>
    <source>
        <strain evidence="1 2">LMTR 13</strain>
    </source>
</reference>